<dbReference type="Gene3D" id="3.10.10.10">
    <property type="entry name" value="HIV Type 1 Reverse Transcriptase, subunit A, domain 1"/>
    <property type="match status" value="1"/>
</dbReference>
<reference evidence="2" key="1">
    <citation type="submission" date="2025-08" db="UniProtKB">
        <authorList>
            <consortium name="RefSeq"/>
        </authorList>
    </citation>
    <scope>IDENTIFICATION</scope>
    <source>
        <tissue evidence="2">Leaves</tissue>
    </source>
</reference>
<dbReference type="InterPro" id="IPR021109">
    <property type="entry name" value="Peptidase_aspartic_dom_sf"/>
</dbReference>
<dbReference type="RefSeq" id="XP_071909781.1">
    <property type="nucleotide sequence ID" value="XM_072053680.1"/>
</dbReference>
<sequence length="359" mass="40939">MDEREITGAMNVTVPAISARGGSFSGLNALKRRLRSRNESVWRRMSKKCRQKTMRIHGQIERKTFSILIDCGSSHNFLHPNMVRKFGLRTVQVAPVKVVVADENSLTTTTLCPGFQWRMQGQAFEGDILVLPVGGCEVVLGMQWLSTLGDVKWNFAELRMEFVQKGKKAVLRGTKQQPVQVVSKKQMQKLLSKPEQIETAQLCLVTAENDYKEVEVTADCASMEREVKVTPYKHQLELLLANYNEVFEEPMILPPARMHDHRIYLKEGTQPINVRPYRYPAFQKGEIGRLVTEMLDNGVIRPSNSPFSSPVVLVKKKDDTWRMCVDYRELNKATVKDKFPIPLVEELFDELFGAVILLN</sequence>
<dbReference type="InterPro" id="IPR043502">
    <property type="entry name" value="DNA/RNA_pol_sf"/>
</dbReference>
<organism evidence="1 2">
    <name type="scientific">Coffea arabica</name>
    <name type="common">Arabian coffee</name>
    <dbReference type="NCBI Taxonomy" id="13443"/>
    <lineage>
        <taxon>Eukaryota</taxon>
        <taxon>Viridiplantae</taxon>
        <taxon>Streptophyta</taxon>
        <taxon>Embryophyta</taxon>
        <taxon>Tracheophyta</taxon>
        <taxon>Spermatophyta</taxon>
        <taxon>Magnoliopsida</taxon>
        <taxon>eudicotyledons</taxon>
        <taxon>Gunneridae</taxon>
        <taxon>Pentapetalae</taxon>
        <taxon>asterids</taxon>
        <taxon>lamiids</taxon>
        <taxon>Gentianales</taxon>
        <taxon>Rubiaceae</taxon>
        <taxon>Ixoroideae</taxon>
        <taxon>Gardenieae complex</taxon>
        <taxon>Bertiereae - Coffeeae clade</taxon>
        <taxon>Coffeeae</taxon>
        <taxon>Coffea</taxon>
    </lineage>
</organism>
<keyword evidence="1" id="KW-1185">Reference proteome</keyword>
<dbReference type="Proteomes" id="UP001652660">
    <property type="component" value="Chromosome 6c"/>
</dbReference>
<accession>A0ABM4UR69</accession>
<evidence type="ECO:0000313" key="2">
    <source>
        <dbReference type="RefSeq" id="XP_071909781.1"/>
    </source>
</evidence>
<name>A0ABM4UR69_COFAR</name>
<dbReference type="InterPro" id="IPR032567">
    <property type="entry name" value="RTL1-rel"/>
</dbReference>
<dbReference type="PANTHER" id="PTHR15503">
    <property type="entry name" value="LDOC1 RELATED"/>
    <property type="match status" value="1"/>
</dbReference>
<gene>
    <name evidence="2" type="primary">LOC140008799</name>
</gene>
<dbReference type="SUPFAM" id="SSF56672">
    <property type="entry name" value="DNA/RNA polymerases"/>
    <property type="match status" value="1"/>
</dbReference>
<dbReference type="PANTHER" id="PTHR15503:SF22">
    <property type="entry name" value="TRANSPOSON TY3-I GAG POLYPROTEIN"/>
    <property type="match status" value="1"/>
</dbReference>
<dbReference type="Gene3D" id="2.40.70.10">
    <property type="entry name" value="Acid Proteases"/>
    <property type="match status" value="1"/>
</dbReference>
<dbReference type="Pfam" id="PF08284">
    <property type="entry name" value="RVP_2"/>
    <property type="match status" value="1"/>
</dbReference>
<proteinExistence type="predicted"/>
<protein>
    <submittedName>
        <fullName evidence="2">Uncharacterized protein</fullName>
    </submittedName>
</protein>
<dbReference type="SUPFAM" id="SSF50630">
    <property type="entry name" value="Acid proteases"/>
    <property type="match status" value="1"/>
</dbReference>
<evidence type="ECO:0000313" key="1">
    <source>
        <dbReference type="Proteomes" id="UP001652660"/>
    </source>
</evidence>
<dbReference type="CDD" id="cd00303">
    <property type="entry name" value="retropepsin_like"/>
    <property type="match status" value="1"/>
</dbReference>
<dbReference type="GeneID" id="140008799"/>
<dbReference type="CDD" id="cd01647">
    <property type="entry name" value="RT_LTR"/>
    <property type="match status" value="1"/>
</dbReference>